<accession>A0A9D2EIE4</accession>
<gene>
    <name evidence="2" type="ORF">H9815_19415</name>
</gene>
<dbReference type="GO" id="GO:0005829">
    <property type="term" value="C:cytosol"/>
    <property type="evidence" value="ECO:0007669"/>
    <property type="project" value="TreeGrafter"/>
</dbReference>
<protein>
    <submittedName>
        <fullName evidence="2">Aminodeoxychorismate lyase</fullName>
        <ecNumber evidence="2">4.1.3.38</ecNumber>
    </submittedName>
</protein>
<dbReference type="InterPro" id="IPR001544">
    <property type="entry name" value="Aminotrans_IV"/>
</dbReference>
<comment type="caution">
    <text evidence="2">The sequence shown here is derived from an EMBL/GenBank/DDBJ whole genome shotgun (WGS) entry which is preliminary data.</text>
</comment>
<dbReference type="Proteomes" id="UP000824037">
    <property type="component" value="Unassembled WGS sequence"/>
</dbReference>
<dbReference type="AlphaFoldDB" id="A0A9D2EIE4"/>
<dbReference type="InterPro" id="IPR043132">
    <property type="entry name" value="BCAT-like_C"/>
</dbReference>
<proteinExistence type="inferred from homology"/>
<name>A0A9D2EIE4_9MICO</name>
<reference evidence="2" key="1">
    <citation type="journal article" date="2021" name="PeerJ">
        <title>Extensive microbial diversity within the chicken gut microbiome revealed by metagenomics and culture.</title>
        <authorList>
            <person name="Gilroy R."/>
            <person name="Ravi A."/>
            <person name="Getino M."/>
            <person name="Pursley I."/>
            <person name="Horton D.L."/>
            <person name="Alikhan N.F."/>
            <person name="Baker D."/>
            <person name="Gharbi K."/>
            <person name="Hall N."/>
            <person name="Watson M."/>
            <person name="Adriaenssens E.M."/>
            <person name="Foster-Nyarko E."/>
            <person name="Jarju S."/>
            <person name="Secka A."/>
            <person name="Antonio M."/>
            <person name="Oren A."/>
            <person name="Chaudhuri R.R."/>
            <person name="La Ragione R."/>
            <person name="Hildebrand F."/>
            <person name="Pallen M.J."/>
        </authorList>
    </citation>
    <scope>NUCLEOTIDE SEQUENCE</scope>
    <source>
        <strain evidence="2">ChiGjej4B4-7305</strain>
    </source>
</reference>
<dbReference type="NCBIfam" id="NF005886">
    <property type="entry name" value="PRK07849.1-1"/>
    <property type="match status" value="1"/>
</dbReference>
<evidence type="ECO:0000313" key="2">
    <source>
        <dbReference type="EMBL" id="HIZ37950.1"/>
    </source>
</evidence>
<dbReference type="InterPro" id="IPR036038">
    <property type="entry name" value="Aminotransferase-like"/>
</dbReference>
<evidence type="ECO:0000256" key="1">
    <source>
        <dbReference type="ARBA" id="ARBA00009320"/>
    </source>
</evidence>
<dbReference type="Pfam" id="PF01063">
    <property type="entry name" value="Aminotran_4"/>
    <property type="match status" value="1"/>
</dbReference>
<dbReference type="GO" id="GO:0046394">
    <property type="term" value="P:carboxylic acid biosynthetic process"/>
    <property type="evidence" value="ECO:0007669"/>
    <property type="project" value="UniProtKB-ARBA"/>
</dbReference>
<dbReference type="Gene3D" id="3.20.10.10">
    <property type="entry name" value="D-amino Acid Aminotransferase, subunit A, domain 2"/>
    <property type="match status" value="1"/>
</dbReference>
<dbReference type="PANTHER" id="PTHR42743">
    <property type="entry name" value="AMINO-ACID AMINOTRANSFERASE"/>
    <property type="match status" value="1"/>
</dbReference>
<sequence length="299" mass="30837">MSAPPGSSPTAGSPGTPVLLLIEAPTENEPLSGAGFATADATAPHLRVDNLGASRGDGVFETIGVFDGRPRQLEAHLHRFARSAAVLDLPAPRLDVWRAAVLAAIEAAGPGGDLAVKTVLTRGVEGAQHCTGWVLARAMADSSPARTDGIAVVTLDRGYASDVAVTSPWLLQGAKYTSYAVNMAALREAGRRGADDAIFLSSDGLVLEGPTATVVLRDGDTLVTPATDQGILPGTTQEEVFAFAASRGLATQARPVPAAELNNAEQVWLCSSVRLGAPVRSIDGRALRVDVAFTAELNA</sequence>
<dbReference type="InterPro" id="IPR050571">
    <property type="entry name" value="Class-IV_PLP-Dep_Aminotrnsfr"/>
</dbReference>
<dbReference type="Gene3D" id="3.30.470.10">
    <property type="match status" value="1"/>
</dbReference>
<feature type="non-terminal residue" evidence="2">
    <location>
        <position position="299"/>
    </location>
</feature>
<keyword evidence="2" id="KW-0456">Lyase</keyword>
<dbReference type="EC" id="4.1.3.38" evidence="2"/>
<dbReference type="GO" id="GO:0008696">
    <property type="term" value="F:4-amino-4-deoxychorismate lyase activity"/>
    <property type="evidence" value="ECO:0007669"/>
    <property type="project" value="UniProtKB-EC"/>
</dbReference>
<reference evidence="2" key="2">
    <citation type="submission" date="2021-04" db="EMBL/GenBank/DDBJ databases">
        <authorList>
            <person name="Gilroy R."/>
        </authorList>
    </citation>
    <scope>NUCLEOTIDE SEQUENCE</scope>
    <source>
        <strain evidence="2">ChiGjej4B4-7305</strain>
    </source>
</reference>
<dbReference type="InterPro" id="IPR043131">
    <property type="entry name" value="BCAT-like_N"/>
</dbReference>
<dbReference type="EMBL" id="DXBY01000330">
    <property type="protein sequence ID" value="HIZ37950.1"/>
    <property type="molecule type" value="Genomic_DNA"/>
</dbReference>
<evidence type="ECO:0000313" key="3">
    <source>
        <dbReference type="Proteomes" id="UP000824037"/>
    </source>
</evidence>
<comment type="similarity">
    <text evidence="1">Belongs to the class-IV pyridoxal-phosphate-dependent aminotransferase family.</text>
</comment>
<dbReference type="SUPFAM" id="SSF56752">
    <property type="entry name" value="D-aminoacid aminotransferase-like PLP-dependent enzymes"/>
    <property type="match status" value="1"/>
</dbReference>
<dbReference type="PANTHER" id="PTHR42743:SF11">
    <property type="entry name" value="AMINODEOXYCHORISMATE LYASE"/>
    <property type="match status" value="1"/>
</dbReference>
<organism evidence="2 3">
    <name type="scientific">Candidatus Ruania gallistercoris</name>
    <dbReference type="NCBI Taxonomy" id="2838746"/>
    <lineage>
        <taxon>Bacteria</taxon>
        <taxon>Bacillati</taxon>
        <taxon>Actinomycetota</taxon>
        <taxon>Actinomycetes</taxon>
        <taxon>Micrococcales</taxon>
        <taxon>Ruaniaceae</taxon>
        <taxon>Ruania</taxon>
    </lineage>
</organism>